<comment type="caution">
    <text evidence="2">The sequence shown here is derived from an EMBL/GenBank/DDBJ whole genome shotgun (WGS) entry which is preliminary data.</text>
</comment>
<feature type="transmembrane region" description="Helical" evidence="1">
    <location>
        <begin position="166"/>
        <end position="184"/>
    </location>
</feature>
<dbReference type="RefSeq" id="WP_187242522.1">
    <property type="nucleotide sequence ID" value="NZ_BAAAOK010000015.1"/>
</dbReference>
<feature type="transmembrane region" description="Helical" evidence="1">
    <location>
        <begin position="382"/>
        <end position="405"/>
    </location>
</feature>
<keyword evidence="1" id="KW-0812">Transmembrane</keyword>
<accession>A0ABR7LL94</accession>
<organism evidence="2 3">
    <name type="scientific">Actinomadura alba</name>
    <dbReference type="NCBI Taxonomy" id="406431"/>
    <lineage>
        <taxon>Bacteria</taxon>
        <taxon>Bacillati</taxon>
        <taxon>Actinomycetota</taxon>
        <taxon>Actinomycetes</taxon>
        <taxon>Streptosporangiales</taxon>
        <taxon>Thermomonosporaceae</taxon>
        <taxon>Actinomadura</taxon>
    </lineage>
</organism>
<proteinExistence type="predicted"/>
<dbReference type="Proteomes" id="UP000805614">
    <property type="component" value="Unassembled WGS sequence"/>
</dbReference>
<feature type="transmembrane region" description="Helical" evidence="1">
    <location>
        <begin position="204"/>
        <end position="224"/>
    </location>
</feature>
<feature type="transmembrane region" description="Helical" evidence="1">
    <location>
        <begin position="461"/>
        <end position="479"/>
    </location>
</feature>
<keyword evidence="1" id="KW-0472">Membrane</keyword>
<evidence type="ECO:0000313" key="2">
    <source>
        <dbReference type="EMBL" id="MBC6465536.1"/>
    </source>
</evidence>
<dbReference type="EMBL" id="JABVEC010000004">
    <property type="protein sequence ID" value="MBC6465536.1"/>
    <property type="molecule type" value="Genomic_DNA"/>
</dbReference>
<keyword evidence="1" id="KW-1133">Transmembrane helix</keyword>
<evidence type="ECO:0000313" key="3">
    <source>
        <dbReference type="Proteomes" id="UP000805614"/>
    </source>
</evidence>
<feature type="transmembrane region" description="Helical" evidence="1">
    <location>
        <begin position="82"/>
        <end position="102"/>
    </location>
</feature>
<evidence type="ECO:0000256" key="1">
    <source>
        <dbReference type="SAM" id="Phobius"/>
    </source>
</evidence>
<feature type="transmembrane region" description="Helical" evidence="1">
    <location>
        <begin position="326"/>
        <end position="345"/>
    </location>
</feature>
<reference evidence="2 3" key="1">
    <citation type="submission" date="2020-06" db="EMBL/GenBank/DDBJ databases">
        <title>Actinomadura xiongansis sp. nov., isolated from soil of Baiyangdian.</title>
        <authorList>
            <person name="Zhang X."/>
        </authorList>
    </citation>
    <scope>NUCLEOTIDE SEQUENCE [LARGE SCALE GENOMIC DNA]</scope>
    <source>
        <strain evidence="2 3">HBUM206468</strain>
    </source>
</reference>
<feature type="transmembrane region" description="Helical" evidence="1">
    <location>
        <begin position="291"/>
        <end position="314"/>
    </location>
</feature>
<gene>
    <name evidence="2" type="ORF">HKK74_08520</name>
</gene>
<feature type="transmembrane region" description="Helical" evidence="1">
    <location>
        <begin position="114"/>
        <end position="135"/>
    </location>
</feature>
<feature type="transmembrane region" description="Helical" evidence="1">
    <location>
        <begin position="357"/>
        <end position="375"/>
    </location>
</feature>
<feature type="transmembrane region" description="Helical" evidence="1">
    <location>
        <begin position="236"/>
        <end position="254"/>
    </location>
</feature>
<sequence>MTLGEKLLGRETAASLHEGLARLRLTVMWTYRWPLALLAGWLVHVVLRLSLVNWGVPLPWWLDDVTFLLAGRTLAGGQGANVFGATFHEVGYGLLVIPAYLISDELTFVHRYAMTVNALIGASVLILAFLALRRLGLSRRAAYVSAHAAALLPAGLFYGQIAIADAVFPAVVLGWLLLLHAWLSGRGPAHLAGASLVVGYAYALHTRGQFILIIHLAVVAVVLWRGWAPRQGVWRAGQILTVMVASAWALNRWLRATLYSDVVNPLGETLRSRVTSPDGWGWTLALGAGQAWYQIVGAWGVGGLGLAALVWALLHRGTPVPTKAIAAALLATMTAVALLSAAALIDEDRVSNFAYGRYLHPFQAALFILGVAVLARAPRARLLQAAQAVAALAAAACAILVLHAGDRLKHDLYLPGDFLEMQFLTWSWSALRPVHGTVAALLILILLVLAITSGKGGGRPMIAIGAGLAVLHLVVGVVVRHKDVDTIVGQIRNVNLKAAGLTSADRVAVDGQDPNRWRHGMVAIQTPHSPLYFDPRDPQSLPSEATLVVVPPAQFGAGPASASWPAAPPGWNPVLANWELVAWRRTAPPRQ</sequence>
<name>A0ABR7LL94_9ACTN</name>
<feature type="transmembrane region" description="Helical" evidence="1">
    <location>
        <begin position="425"/>
        <end position="449"/>
    </location>
</feature>
<keyword evidence="3" id="KW-1185">Reference proteome</keyword>
<evidence type="ECO:0008006" key="4">
    <source>
        <dbReference type="Google" id="ProtNLM"/>
    </source>
</evidence>
<protein>
    <recommendedName>
        <fullName evidence="4">4-amino-4-deoxy-L-arabinose transferase</fullName>
    </recommendedName>
</protein>